<dbReference type="EMBL" id="JACCKB010000024">
    <property type="protein sequence ID" value="NYZ67354.1"/>
    <property type="molecule type" value="Genomic_DNA"/>
</dbReference>
<reference evidence="1 2" key="1">
    <citation type="submission" date="2020-07" db="EMBL/GenBank/DDBJ databases">
        <title>Endozoicomonas sp. nov., isolated from sediment.</title>
        <authorList>
            <person name="Gu T."/>
        </authorList>
    </citation>
    <scope>NUCLEOTIDE SEQUENCE [LARGE SCALE GENOMIC DNA]</scope>
    <source>
        <strain evidence="1 2">SM1973</strain>
    </source>
</reference>
<keyword evidence="2" id="KW-1185">Reference proteome</keyword>
<dbReference type="InterPro" id="IPR007487">
    <property type="entry name" value="ABC_transpt-TYRBP-like"/>
</dbReference>
<dbReference type="RefSeq" id="WP_180569419.1">
    <property type="nucleotide sequence ID" value="NZ_JACCKB010000024.1"/>
</dbReference>
<dbReference type="Gene3D" id="3.40.50.2300">
    <property type="match status" value="1"/>
</dbReference>
<name>A0A853IBC3_9GAMM</name>
<sequence>MNNLLKPGGNISGVSYYVQIERQLRFFQKIIPNMDTIGVIFDAKNKSRYVEAGECRDAFKKLQIKFLYKLIDTKLDLPKAAQELIDQNVDAIIAASSEVVYNNIYLIKPITDKNKIPIFSFNMKWVKNGAIAALSSDYYLMVDELLIPMIKQVIYESKSPGNIPIGFLSKHIKSINATQAGIITQADNIF</sequence>
<comment type="caution">
    <text evidence="1">The sequence shown here is derived from an EMBL/GenBank/DDBJ whole genome shotgun (WGS) entry which is preliminary data.</text>
</comment>
<dbReference type="Pfam" id="PF04392">
    <property type="entry name" value="ABC_sub_bind"/>
    <property type="match status" value="1"/>
</dbReference>
<accession>A0A853IBC3</accession>
<evidence type="ECO:0000313" key="2">
    <source>
        <dbReference type="Proteomes" id="UP000569732"/>
    </source>
</evidence>
<organism evidence="1 2">
    <name type="scientific">Spartinivicinus marinus</name>
    <dbReference type="NCBI Taxonomy" id="2994442"/>
    <lineage>
        <taxon>Bacteria</taxon>
        <taxon>Pseudomonadati</taxon>
        <taxon>Pseudomonadota</taxon>
        <taxon>Gammaproteobacteria</taxon>
        <taxon>Oceanospirillales</taxon>
        <taxon>Zooshikellaceae</taxon>
        <taxon>Spartinivicinus</taxon>
    </lineage>
</organism>
<dbReference type="Proteomes" id="UP000569732">
    <property type="component" value="Unassembled WGS sequence"/>
</dbReference>
<proteinExistence type="predicted"/>
<dbReference type="PANTHER" id="PTHR35271:SF1">
    <property type="entry name" value="ABC TRANSPORTER, SUBSTRATE-BINDING LIPOPROTEIN"/>
    <property type="match status" value="1"/>
</dbReference>
<protein>
    <recommendedName>
        <fullName evidence="3">ABC transporter substrate-binding protein</fullName>
    </recommendedName>
</protein>
<evidence type="ECO:0000313" key="1">
    <source>
        <dbReference type="EMBL" id="NYZ67354.1"/>
    </source>
</evidence>
<gene>
    <name evidence="1" type="ORF">H0A36_15155</name>
</gene>
<dbReference type="AlphaFoldDB" id="A0A853IBC3"/>
<evidence type="ECO:0008006" key="3">
    <source>
        <dbReference type="Google" id="ProtNLM"/>
    </source>
</evidence>
<dbReference type="PANTHER" id="PTHR35271">
    <property type="entry name" value="ABC TRANSPORTER, SUBSTRATE-BINDING LIPOPROTEIN-RELATED"/>
    <property type="match status" value="1"/>
</dbReference>